<organism evidence="1 2">
    <name type="scientific">Neorhizobium galegae bv. officinalis bv. officinalis str. HAMBI 1141</name>
    <dbReference type="NCBI Taxonomy" id="1028801"/>
    <lineage>
        <taxon>Bacteria</taxon>
        <taxon>Pseudomonadati</taxon>
        <taxon>Pseudomonadota</taxon>
        <taxon>Alphaproteobacteria</taxon>
        <taxon>Hyphomicrobiales</taxon>
        <taxon>Rhizobiaceae</taxon>
        <taxon>Rhizobium/Agrobacterium group</taxon>
        <taxon>Neorhizobium</taxon>
    </lineage>
</organism>
<dbReference type="Proteomes" id="UP000028186">
    <property type="component" value="Chromosome I"/>
</dbReference>
<dbReference type="HOGENOM" id="CLU_037707_3_0_5"/>
<dbReference type="PANTHER" id="PTHR35861">
    <property type="match status" value="1"/>
</dbReference>
<dbReference type="PANTHER" id="PTHR35861:SF1">
    <property type="entry name" value="PHAGE TAIL SHEATH PROTEIN"/>
    <property type="match status" value="1"/>
</dbReference>
<dbReference type="eggNOG" id="COG3497">
    <property type="taxonomic scope" value="Bacteria"/>
</dbReference>
<dbReference type="PATRIC" id="fig|1028801.3.peg.2465"/>
<evidence type="ECO:0000313" key="2">
    <source>
        <dbReference type="Proteomes" id="UP000028186"/>
    </source>
</evidence>
<protein>
    <submittedName>
        <fullName evidence="1">Phage tail sheath protein</fullName>
    </submittedName>
</protein>
<dbReference type="AlphaFoldDB" id="A0A068TBL7"/>
<gene>
    <name evidence="1" type="ORF">RG1141_CH24270</name>
</gene>
<sequence length="418" mass="44351">MAGTTDFVGVRVFSDLRSTVAKIDTRDSTVIGMVLPAPLADNTAFPLNEPVRLSTEDTDQLTKLGAGLALDTVSQIKSEGIVADLAFVRVAHSAASVPADKLAAEINNIVGSAGAKTGIYALLESKAHIGLELGSIIAPGYMADRTGNVANAVATAASVVAGKLIDCIVFADTPVTNREAAATWADDFATALNVVACYPQAVVNLGAGNVTRPISAHFAAAMVRRDKEVGNPYKAFWNRPLQGILGPSVPVGYTDGEITSDANFLNQAGVGTVIEGKLLWAPFTTATDPTVASWRSIKKIRTRRAIEKAMLRPLRQYLSEDIHPDVVSLIYRACDQFLSDLKTLKALIDYELVWSKSMNPASILEAGALRVKARFAETPDLVDLQIYDEPMPEAFDVLAAAIAASLSQLGLNGVRVTA</sequence>
<proteinExistence type="predicted"/>
<evidence type="ECO:0000313" key="1">
    <source>
        <dbReference type="EMBL" id="CDN54765.1"/>
    </source>
</evidence>
<dbReference type="KEGG" id="ngl:RG1141_CH24270"/>
<accession>A0A068TBL7</accession>
<dbReference type="InterPro" id="IPR052042">
    <property type="entry name" value="Tail_sheath_structural"/>
</dbReference>
<dbReference type="EMBL" id="HG938355">
    <property type="protein sequence ID" value="CDN54765.1"/>
    <property type="molecule type" value="Genomic_DNA"/>
</dbReference>
<dbReference type="RefSeq" id="WP_038544085.1">
    <property type="nucleotide sequence ID" value="NZ_HG938355.1"/>
</dbReference>
<name>A0A068TBL7_NEOGA</name>
<reference evidence="2" key="1">
    <citation type="journal article" date="2014" name="BMC Genomics">
        <title>Genome sequencing of two Neorhizobium galegae strains reveals a noeT gene responsible for the unusual acetylation of the nodulation factors.</title>
        <authorList>
            <person name="Osterman J."/>
            <person name="Marsh J."/>
            <person name="Laine P.K."/>
            <person name="Zeng Z."/>
            <person name="Alatalo E."/>
            <person name="Sullivan J.T."/>
            <person name="Young J.P."/>
            <person name="Thomas-Oates J."/>
            <person name="Paulin L."/>
            <person name="Lindstrom K."/>
        </authorList>
    </citation>
    <scope>NUCLEOTIDE SEQUENCE [LARGE SCALE GENOMIC DNA]</scope>
    <source>
        <strain evidence="2">HAMBI 1141</strain>
    </source>
</reference>